<evidence type="ECO:0000256" key="4">
    <source>
        <dbReference type="ARBA" id="ARBA00023172"/>
    </source>
</evidence>
<dbReference type="EMBL" id="CP049888">
    <property type="protein sequence ID" value="QIL49900.1"/>
    <property type="molecule type" value="Genomic_DNA"/>
</dbReference>
<dbReference type="RefSeq" id="WP_166008980.1">
    <property type="nucleotide sequence ID" value="NZ_CP049888.1"/>
</dbReference>
<dbReference type="AlphaFoldDB" id="A0A6G8AY45"/>
<dbReference type="SUPFAM" id="SSF56349">
    <property type="entry name" value="DNA breaking-rejoining enzymes"/>
    <property type="match status" value="1"/>
</dbReference>
<dbReference type="PANTHER" id="PTHR30349">
    <property type="entry name" value="PHAGE INTEGRASE-RELATED"/>
    <property type="match status" value="1"/>
</dbReference>
<dbReference type="PANTHER" id="PTHR30349:SF64">
    <property type="entry name" value="PROPHAGE INTEGRASE INTD-RELATED"/>
    <property type="match status" value="1"/>
</dbReference>
<dbReference type="Gene3D" id="1.10.443.10">
    <property type="entry name" value="Intergrase catalytic core"/>
    <property type="match status" value="1"/>
</dbReference>
<reference evidence="6 7" key="1">
    <citation type="submission" date="2020-03" db="EMBL/GenBank/DDBJ databases">
        <title>Weissella sp. nov., isolated from Cybister lewisianus.</title>
        <authorList>
            <person name="Hyun D.-W."/>
            <person name="Bae J.-W."/>
        </authorList>
    </citation>
    <scope>NUCLEOTIDE SEQUENCE [LARGE SCALE GENOMIC DNA]</scope>
    <source>
        <strain evidence="6 7">HDW19</strain>
    </source>
</reference>
<dbReference type="CDD" id="cd01189">
    <property type="entry name" value="INT_ICEBs1_C_like"/>
    <property type="match status" value="1"/>
</dbReference>
<evidence type="ECO:0000256" key="3">
    <source>
        <dbReference type="ARBA" id="ARBA00023125"/>
    </source>
</evidence>
<dbReference type="InterPro" id="IPR028259">
    <property type="entry name" value="AP2-like_int_N"/>
</dbReference>
<keyword evidence="3" id="KW-0238">DNA-binding</keyword>
<protein>
    <submittedName>
        <fullName evidence="6">Site-specific integrase</fullName>
    </submittedName>
</protein>
<dbReference type="InterPro" id="IPR002104">
    <property type="entry name" value="Integrase_catalytic"/>
</dbReference>
<sequence>MSYTKQSDGTYSVRVRYSDSLGKRHEKKKKGIKTLTAAKKWERDTLTKIDDGEFDKFSSNMTLNDAFKTWLDSYSQKVLPSTYRKAENFINVHILTPKWFDQVKVDKITSVMLQTYINELSTLNVNYRKNLYPFKQVMTTLVSLEVINKNPFDKVTFPKAKPAPVFMDRVDYYKKDQLKQFLDTAESLYADKKYHVYTLFRLLSFSGMRKGEALALAWKDVNFDDYTIDINKALSVDKNGRTILSTTKTKAGTRIVKLDKKTIDVLKHYQAIQSTLILKNGLTAKGLIFTGDDLQSYMTVRHPRVWCEKITKKADLPRIKIHGFRHTYATLSAQAGMNIKQLQYQLGHDDVQTTLAIYTAVTEEMKATTADIFTSLVNF</sequence>
<dbReference type="PROSITE" id="PS51898">
    <property type="entry name" value="TYR_RECOMBINASE"/>
    <property type="match status" value="1"/>
</dbReference>
<gene>
    <name evidence="6" type="ORF">G7084_00300</name>
</gene>
<dbReference type="GO" id="GO:0003677">
    <property type="term" value="F:DNA binding"/>
    <property type="evidence" value="ECO:0007669"/>
    <property type="project" value="UniProtKB-KW"/>
</dbReference>
<evidence type="ECO:0000256" key="2">
    <source>
        <dbReference type="ARBA" id="ARBA00022908"/>
    </source>
</evidence>
<dbReference type="GO" id="GO:0006310">
    <property type="term" value="P:DNA recombination"/>
    <property type="evidence" value="ECO:0007669"/>
    <property type="project" value="UniProtKB-KW"/>
</dbReference>
<evidence type="ECO:0000313" key="7">
    <source>
        <dbReference type="Proteomes" id="UP000500741"/>
    </source>
</evidence>
<accession>A0A6G8AY45</accession>
<proteinExistence type="inferred from homology"/>
<keyword evidence="2" id="KW-0229">DNA integration</keyword>
<dbReference type="KEGG" id="wco:G7084_00300"/>
<dbReference type="Proteomes" id="UP000500741">
    <property type="component" value="Chromosome"/>
</dbReference>
<name>A0A6G8AY45_9LACO</name>
<dbReference type="InterPro" id="IPR050090">
    <property type="entry name" value="Tyrosine_recombinase_XerCD"/>
</dbReference>
<dbReference type="Pfam" id="PF14659">
    <property type="entry name" value="Phage_int_SAM_3"/>
    <property type="match status" value="1"/>
</dbReference>
<dbReference type="InterPro" id="IPR011010">
    <property type="entry name" value="DNA_brk_join_enz"/>
</dbReference>
<dbReference type="Pfam" id="PF14657">
    <property type="entry name" value="Arm-DNA-bind_4"/>
    <property type="match status" value="1"/>
</dbReference>
<evidence type="ECO:0000259" key="5">
    <source>
        <dbReference type="PROSITE" id="PS51898"/>
    </source>
</evidence>
<feature type="domain" description="Tyr recombinase" evidence="5">
    <location>
        <begin position="168"/>
        <end position="371"/>
    </location>
</feature>
<evidence type="ECO:0000313" key="6">
    <source>
        <dbReference type="EMBL" id="QIL49900.1"/>
    </source>
</evidence>
<comment type="similarity">
    <text evidence="1">Belongs to the 'phage' integrase family.</text>
</comment>
<dbReference type="Pfam" id="PF00589">
    <property type="entry name" value="Phage_integrase"/>
    <property type="match status" value="1"/>
</dbReference>
<dbReference type="GO" id="GO:0015074">
    <property type="term" value="P:DNA integration"/>
    <property type="evidence" value="ECO:0007669"/>
    <property type="project" value="UniProtKB-KW"/>
</dbReference>
<evidence type="ECO:0000256" key="1">
    <source>
        <dbReference type="ARBA" id="ARBA00008857"/>
    </source>
</evidence>
<dbReference type="Gene3D" id="1.10.150.130">
    <property type="match status" value="1"/>
</dbReference>
<dbReference type="InterPro" id="IPR013762">
    <property type="entry name" value="Integrase-like_cat_sf"/>
</dbReference>
<dbReference type="InterPro" id="IPR010998">
    <property type="entry name" value="Integrase_recombinase_N"/>
</dbReference>
<keyword evidence="7" id="KW-1185">Reference proteome</keyword>
<organism evidence="6 7">
    <name type="scientific">Weissella coleopterorum</name>
    <dbReference type="NCBI Taxonomy" id="2714949"/>
    <lineage>
        <taxon>Bacteria</taxon>
        <taxon>Bacillati</taxon>
        <taxon>Bacillota</taxon>
        <taxon>Bacilli</taxon>
        <taxon>Lactobacillales</taxon>
        <taxon>Lactobacillaceae</taxon>
        <taxon>Weissella</taxon>
    </lineage>
</organism>
<keyword evidence="4" id="KW-0233">DNA recombination</keyword>
<dbReference type="InterPro" id="IPR004107">
    <property type="entry name" value="Integrase_SAM-like_N"/>
</dbReference>